<reference evidence="1 2" key="1">
    <citation type="journal article" date="2016" name="Stand. Genomic Sci.">
        <title>Complete genome sequence of the Antarctic Halorubrum lacusprofundi type strain ACAM 34.</title>
        <authorList>
            <person name="Anderson I.J."/>
            <person name="DasSarma P."/>
            <person name="Lucas S."/>
            <person name="Copeland A."/>
            <person name="Lapidus A."/>
            <person name="Del Rio T.G."/>
            <person name="Tice H."/>
            <person name="Dalin E."/>
            <person name="Bruce D.C."/>
            <person name="Goodwin L."/>
            <person name="Pitluck S."/>
            <person name="Sims D."/>
            <person name="Brettin T.S."/>
            <person name="Detter J.C."/>
            <person name="Han C.S."/>
            <person name="Larimer F."/>
            <person name="Hauser L."/>
            <person name="Land M."/>
            <person name="Ivanova N."/>
            <person name="Richardson P."/>
            <person name="Cavicchioli R."/>
            <person name="DasSarma S."/>
            <person name="Woese C.R."/>
            <person name="Kyrpides N.C."/>
        </authorList>
    </citation>
    <scope>NUCLEOTIDE SEQUENCE [LARGE SCALE GENOMIC DNA]</scope>
    <source>
        <strain evidence="2">ATCC 49239 / DSM 5036 / JCM 8891 / ACAM 34</strain>
    </source>
</reference>
<proteinExistence type="predicted"/>
<keyword evidence="1" id="KW-0614">Plasmid</keyword>
<protein>
    <submittedName>
        <fullName evidence="1">Uncharacterized protein</fullName>
    </submittedName>
</protein>
<dbReference type="EMBL" id="CP001367">
    <property type="protein sequence ID" value="ACM58880.1"/>
    <property type="molecule type" value="Genomic_DNA"/>
</dbReference>
<dbReference type="GeneID" id="7402215"/>
<dbReference type="AlphaFoldDB" id="B9LWN9"/>
<gene>
    <name evidence="1" type="ordered locus">Hlac_3360</name>
</gene>
<organism evidence="1 2">
    <name type="scientific">Halorubrum lacusprofundi (strain ATCC 49239 / DSM 5036 / JCM 8891 / ACAM 34)</name>
    <dbReference type="NCBI Taxonomy" id="416348"/>
    <lineage>
        <taxon>Archaea</taxon>
        <taxon>Methanobacteriati</taxon>
        <taxon>Methanobacteriota</taxon>
        <taxon>Stenosarchaea group</taxon>
        <taxon>Halobacteria</taxon>
        <taxon>Halobacteriales</taxon>
        <taxon>Haloferacaceae</taxon>
        <taxon>Halorubrum</taxon>
    </lineage>
</organism>
<evidence type="ECO:0000313" key="1">
    <source>
        <dbReference type="EMBL" id="ACM58880.1"/>
    </source>
</evidence>
<dbReference type="KEGG" id="hla:Hlac_3360"/>
<geneLocation type="plasmid" evidence="1 2">
    <name>pHLAC01</name>
</geneLocation>
<evidence type="ECO:0000313" key="2">
    <source>
        <dbReference type="Proteomes" id="UP000000740"/>
    </source>
</evidence>
<name>B9LWN9_HALLT</name>
<sequence>MDFEILFTDDHQEEVKDNHGETVLERLEKRLEKKQSELEWVDRRDQAGSRFYNLFTHSDVTIAEAAFQAERRNYRGILILVDTEEGGVFVFLQVIEKEDRYESSEQRMVLDAIGRNPDEIIDYAKTEIVENMDRF</sequence>
<keyword evidence="2" id="KW-1185">Reference proteome</keyword>
<accession>B9LWN9</accession>
<dbReference type="RefSeq" id="WP_012660092.1">
    <property type="nucleotide sequence ID" value="NC_012030.1"/>
</dbReference>
<dbReference type="Proteomes" id="UP000000740">
    <property type="component" value="Plasmid pHLAC01"/>
</dbReference>
<dbReference type="HOGENOM" id="CLU_1880993_0_0_2"/>